<reference evidence="1 2" key="1">
    <citation type="submission" date="2019-03" db="EMBL/GenBank/DDBJ databases">
        <title>Single cell metagenomics reveals metabolic interactions within the superorganism composed of flagellate Streblomastix strix and complex community of Bacteroidetes bacteria on its surface.</title>
        <authorList>
            <person name="Treitli S.C."/>
            <person name="Kolisko M."/>
            <person name="Husnik F."/>
            <person name="Keeling P."/>
            <person name="Hampl V."/>
        </authorList>
    </citation>
    <scope>NUCLEOTIDE SEQUENCE [LARGE SCALE GENOMIC DNA]</scope>
    <source>
        <strain evidence="1">ST1C</strain>
    </source>
</reference>
<comment type="caution">
    <text evidence="1">The sequence shown here is derived from an EMBL/GenBank/DDBJ whole genome shotgun (WGS) entry which is preliminary data.</text>
</comment>
<protein>
    <submittedName>
        <fullName evidence="1">Uncharacterized protein</fullName>
    </submittedName>
</protein>
<dbReference type="EMBL" id="SNRW01006732">
    <property type="protein sequence ID" value="KAA6382530.1"/>
    <property type="molecule type" value="Genomic_DNA"/>
</dbReference>
<accession>A0A5J4VJ61</accession>
<sequence length="91" mass="10551">MFTNQNLDSQNKRLTCKFLDTLYIEGFQLPSQLHDQVINGFNTLNSQDEMQYEGSFGALSFISVNKENYDAIIEEGYFDNAIDILRENDKK</sequence>
<proteinExistence type="predicted"/>
<dbReference type="AlphaFoldDB" id="A0A5J4VJ61"/>
<dbReference type="Proteomes" id="UP000324800">
    <property type="component" value="Unassembled WGS sequence"/>
</dbReference>
<gene>
    <name evidence="1" type="ORF">EZS28_021940</name>
</gene>
<evidence type="ECO:0000313" key="1">
    <source>
        <dbReference type="EMBL" id="KAA6382530.1"/>
    </source>
</evidence>
<name>A0A5J4VJ61_9EUKA</name>
<organism evidence="1 2">
    <name type="scientific">Streblomastix strix</name>
    <dbReference type="NCBI Taxonomy" id="222440"/>
    <lineage>
        <taxon>Eukaryota</taxon>
        <taxon>Metamonada</taxon>
        <taxon>Preaxostyla</taxon>
        <taxon>Oxymonadida</taxon>
        <taxon>Streblomastigidae</taxon>
        <taxon>Streblomastix</taxon>
    </lineage>
</organism>
<evidence type="ECO:0000313" key="2">
    <source>
        <dbReference type="Proteomes" id="UP000324800"/>
    </source>
</evidence>